<gene>
    <name evidence="7" type="ORF">MKK02DRAFT_41399</name>
</gene>
<dbReference type="Pfam" id="PF04479">
    <property type="entry name" value="RTA1"/>
    <property type="match status" value="1"/>
</dbReference>
<comment type="caution">
    <text evidence="7">The sequence shown here is derived from an EMBL/GenBank/DDBJ whole genome shotgun (WGS) entry which is preliminary data.</text>
</comment>
<evidence type="ECO:0000256" key="2">
    <source>
        <dbReference type="ARBA" id="ARBA00022692"/>
    </source>
</evidence>
<evidence type="ECO:0000313" key="8">
    <source>
        <dbReference type="Proteomes" id="UP001164286"/>
    </source>
</evidence>
<evidence type="ECO:0000256" key="3">
    <source>
        <dbReference type="ARBA" id="ARBA00022989"/>
    </source>
</evidence>
<accession>A0AA38GZL8</accession>
<evidence type="ECO:0000256" key="1">
    <source>
        <dbReference type="ARBA" id="ARBA00004141"/>
    </source>
</evidence>
<organism evidence="7 8">
    <name type="scientific">Dioszegia hungarica</name>
    <dbReference type="NCBI Taxonomy" id="4972"/>
    <lineage>
        <taxon>Eukaryota</taxon>
        <taxon>Fungi</taxon>
        <taxon>Dikarya</taxon>
        <taxon>Basidiomycota</taxon>
        <taxon>Agaricomycotina</taxon>
        <taxon>Tremellomycetes</taxon>
        <taxon>Tremellales</taxon>
        <taxon>Bulleribasidiaceae</taxon>
        <taxon>Dioszegia</taxon>
    </lineage>
</organism>
<protein>
    <submittedName>
        <fullName evidence="7">RTA1 like protein-domain-containing protein</fullName>
    </submittedName>
</protein>
<evidence type="ECO:0000256" key="5">
    <source>
        <dbReference type="SAM" id="MobiDB-lite"/>
    </source>
</evidence>
<keyword evidence="3 6" id="KW-1133">Transmembrane helix</keyword>
<feature type="transmembrane region" description="Helical" evidence="6">
    <location>
        <begin position="32"/>
        <end position="55"/>
    </location>
</feature>
<dbReference type="GO" id="GO:0000324">
    <property type="term" value="C:fungal-type vacuole"/>
    <property type="evidence" value="ECO:0007669"/>
    <property type="project" value="TreeGrafter"/>
</dbReference>
<dbReference type="GeneID" id="77730755"/>
<dbReference type="RefSeq" id="XP_052941549.1">
    <property type="nucleotide sequence ID" value="XM_053091550.1"/>
</dbReference>
<evidence type="ECO:0000313" key="7">
    <source>
        <dbReference type="EMBL" id="KAI9631772.1"/>
    </source>
</evidence>
<proteinExistence type="predicted"/>
<feature type="transmembrane region" description="Helical" evidence="6">
    <location>
        <begin position="137"/>
        <end position="159"/>
    </location>
</feature>
<dbReference type="PANTHER" id="PTHR31465">
    <property type="entry name" value="PROTEIN RTA1-RELATED"/>
    <property type="match status" value="1"/>
</dbReference>
<feature type="transmembrane region" description="Helical" evidence="6">
    <location>
        <begin position="101"/>
        <end position="125"/>
    </location>
</feature>
<dbReference type="EMBL" id="JAKWFO010000016">
    <property type="protein sequence ID" value="KAI9631772.1"/>
    <property type="molecule type" value="Genomic_DNA"/>
</dbReference>
<name>A0AA38GZL8_9TREE</name>
<comment type="subcellular location">
    <subcellularLocation>
        <location evidence="1">Membrane</location>
        <topology evidence="1">Multi-pass membrane protein</topology>
    </subcellularLocation>
</comment>
<dbReference type="Proteomes" id="UP001164286">
    <property type="component" value="Unassembled WGS sequence"/>
</dbReference>
<dbReference type="GO" id="GO:0005886">
    <property type="term" value="C:plasma membrane"/>
    <property type="evidence" value="ECO:0007669"/>
    <property type="project" value="TreeGrafter"/>
</dbReference>
<sequence length="351" mass="38256">MASAAAGFRPSYETCFQVTPQCPVEATTYGDYFNLGACIFFTVFFAICFIAQIGIGAWGRTWSFSIFLWIGTAFEIMGYGARISMTRIGTVWNYPAFVIQLLMLILAPTMVAAAISVTFKWIVIYLDPRYSVLKPKWYPWVFVGTDFISIIIQAVGGAVSAGATSGNVPNQKLLDAGTGLLVAGVAFQAANMAFCGGLMVIYWLRYRAGKKRGDIMQGVRRRDSVGTEEGEAAATGLWPETKFQKYLYAIIIAYFAILIRCVYRIPEMALGWGSTLMQNETLFLILDGAMIAIAVLLLTVVHPAIFFPILRKPKKNALAASADAEKKGLQTSTPPEQGTIGAQRGDASMSG</sequence>
<feature type="transmembrane region" description="Helical" evidence="6">
    <location>
        <begin position="179"/>
        <end position="204"/>
    </location>
</feature>
<keyword evidence="2 6" id="KW-0812">Transmembrane</keyword>
<evidence type="ECO:0000256" key="6">
    <source>
        <dbReference type="SAM" id="Phobius"/>
    </source>
</evidence>
<reference evidence="7" key="1">
    <citation type="journal article" date="2022" name="G3 (Bethesda)">
        <title>High quality genome of the basidiomycete yeast Dioszegia hungarica PDD-24b-2 isolated from cloud water.</title>
        <authorList>
            <person name="Jarrige D."/>
            <person name="Haridas S."/>
            <person name="Bleykasten-Grosshans C."/>
            <person name="Joly M."/>
            <person name="Nadalig T."/>
            <person name="Sancelme M."/>
            <person name="Vuilleumier S."/>
            <person name="Grigoriev I.V."/>
            <person name="Amato P."/>
            <person name="Bringel F."/>
        </authorList>
    </citation>
    <scope>NUCLEOTIDE SEQUENCE</scope>
    <source>
        <strain evidence="7">PDD-24b-2</strain>
    </source>
</reference>
<feature type="transmembrane region" description="Helical" evidence="6">
    <location>
        <begin position="285"/>
        <end position="310"/>
    </location>
</feature>
<dbReference type="AlphaFoldDB" id="A0AA38GZL8"/>
<keyword evidence="4 6" id="KW-0472">Membrane</keyword>
<dbReference type="PANTHER" id="PTHR31465:SF8">
    <property type="entry name" value="DOMAIN PROTEIN, PUTATIVE (AFU_ORTHOLOGUE AFUA_6G14140)-RELATED"/>
    <property type="match status" value="1"/>
</dbReference>
<feature type="transmembrane region" description="Helical" evidence="6">
    <location>
        <begin position="62"/>
        <end position="81"/>
    </location>
</feature>
<keyword evidence="8" id="KW-1185">Reference proteome</keyword>
<feature type="region of interest" description="Disordered" evidence="5">
    <location>
        <begin position="321"/>
        <end position="351"/>
    </location>
</feature>
<feature type="transmembrane region" description="Helical" evidence="6">
    <location>
        <begin position="246"/>
        <end position="265"/>
    </location>
</feature>
<dbReference type="InterPro" id="IPR007568">
    <property type="entry name" value="RTA1"/>
</dbReference>
<evidence type="ECO:0000256" key="4">
    <source>
        <dbReference type="ARBA" id="ARBA00023136"/>
    </source>
</evidence>